<organism evidence="2 3">
    <name type="scientific">Haematococcus lacustris</name>
    <name type="common">Green alga</name>
    <name type="synonym">Haematococcus pluvialis</name>
    <dbReference type="NCBI Taxonomy" id="44745"/>
    <lineage>
        <taxon>Eukaryota</taxon>
        <taxon>Viridiplantae</taxon>
        <taxon>Chlorophyta</taxon>
        <taxon>core chlorophytes</taxon>
        <taxon>Chlorophyceae</taxon>
        <taxon>CS clade</taxon>
        <taxon>Chlamydomonadales</taxon>
        <taxon>Haematococcaceae</taxon>
        <taxon>Haematococcus</taxon>
    </lineage>
</organism>
<proteinExistence type="predicted"/>
<name>A0A699ZGT6_HAELA</name>
<keyword evidence="3" id="KW-1185">Reference proteome</keyword>
<accession>A0A699ZGT6</accession>
<reference evidence="2 3" key="1">
    <citation type="submission" date="2020-02" db="EMBL/GenBank/DDBJ databases">
        <title>Draft genome sequence of Haematococcus lacustris strain NIES-144.</title>
        <authorList>
            <person name="Morimoto D."/>
            <person name="Nakagawa S."/>
            <person name="Yoshida T."/>
            <person name="Sawayama S."/>
        </authorList>
    </citation>
    <scope>NUCLEOTIDE SEQUENCE [LARGE SCALE GENOMIC DNA]</scope>
    <source>
        <strain evidence="2 3">NIES-144</strain>
    </source>
</reference>
<feature type="region of interest" description="Disordered" evidence="1">
    <location>
        <begin position="61"/>
        <end position="83"/>
    </location>
</feature>
<gene>
    <name evidence="2" type="ORF">HaLaN_10932</name>
</gene>
<evidence type="ECO:0000313" key="3">
    <source>
        <dbReference type="Proteomes" id="UP000485058"/>
    </source>
</evidence>
<sequence length="160" mass="16531">RPGTACLGHRRCRCRRHPAHHPGSLRGLRPTVEAGRGSHSPGCIWVTGFRPGLHPAAVAPAGRPPPPQFQPGATGQARPGYGHSRVCSHAHHPVLWHHYDHRSGGQHRHGHPADGVVQRPQRAHPAPAAAGAAGPCTGRGAAAPPVAAAAGDHGADAHSN</sequence>
<dbReference type="Proteomes" id="UP000485058">
    <property type="component" value="Unassembled WGS sequence"/>
</dbReference>
<comment type="caution">
    <text evidence="2">The sequence shown here is derived from an EMBL/GenBank/DDBJ whole genome shotgun (WGS) entry which is preliminary data.</text>
</comment>
<feature type="non-terminal residue" evidence="2">
    <location>
        <position position="1"/>
    </location>
</feature>
<evidence type="ECO:0000256" key="1">
    <source>
        <dbReference type="SAM" id="MobiDB-lite"/>
    </source>
</evidence>
<feature type="region of interest" description="Disordered" evidence="1">
    <location>
        <begin position="101"/>
        <end position="160"/>
    </location>
</feature>
<feature type="compositionally biased region" description="Low complexity" evidence="1">
    <location>
        <begin position="119"/>
        <end position="152"/>
    </location>
</feature>
<protein>
    <submittedName>
        <fullName evidence="2">Uncharacterized protein</fullName>
    </submittedName>
</protein>
<dbReference type="AlphaFoldDB" id="A0A699ZGT6"/>
<dbReference type="EMBL" id="BLLF01000769">
    <property type="protein sequence ID" value="GFH14812.1"/>
    <property type="molecule type" value="Genomic_DNA"/>
</dbReference>
<evidence type="ECO:0000313" key="2">
    <source>
        <dbReference type="EMBL" id="GFH14812.1"/>
    </source>
</evidence>
<feature type="non-terminal residue" evidence="2">
    <location>
        <position position="160"/>
    </location>
</feature>